<evidence type="ECO:0000313" key="1">
    <source>
        <dbReference type="EMBL" id="KAF2825727.1"/>
    </source>
</evidence>
<reference evidence="1" key="1">
    <citation type="journal article" date="2020" name="Stud. Mycol.">
        <title>101 Dothideomycetes genomes: a test case for predicting lifestyles and emergence of pathogens.</title>
        <authorList>
            <person name="Haridas S."/>
            <person name="Albert R."/>
            <person name="Binder M."/>
            <person name="Bloem J."/>
            <person name="Labutti K."/>
            <person name="Salamov A."/>
            <person name="Andreopoulos B."/>
            <person name="Baker S."/>
            <person name="Barry K."/>
            <person name="Bills G."/>
            <person name="Bluhm B."/>
            <person name="Cannon C."/>
            <person name="Castanera R."/>
            <person name="Culley D."/>
            <person name="Daum C."/>
            <person name="Ezra D."/>
            <person name="Gonzalez J."/>
            <person name="Henrissat B."/>
            <person name="Kuo A."/>
            <person name="Liang C."/>
            <person name="Lipzen A."/>
            <person name="Lutzoni F."/>
            <person name="Magnuson J."/>
            <person name="Mondo S."/>
            <person name="Nolan M."/>
            <person name="Ohm R."/>
            <person name="Pangilinan J."/>
            <person name="Park H.-J."/>
            <person name="Ramirez L."/>
            <person name="Alfaro M."/>
            <person name="Sun H."/>
            <person name="Tritt A."/>
            <person name="Yoshinaga Y."/>
            <person name="Zwiers L.-H."/>
            <person name="Turgeon B."/>
            <person name="Goodwin S."/>
            <person name="Spatafora J."/>
            <person name="Crous P."/>
            <person name="Grigoriev I."/>
        </authorList>
    </citation>
    <scope>NUCLEOTIDE SEQUENCE</scope>
    <source>
        <strain evidence="1">CBS 113818</strain>
    </source>
</reference>
<dbReference type="AlphaFoldDB" id="A0A6A6ZZ66"/>
<accession>A0A6A6ZZ66</accession>
<dbReference type="OrthoDB" id="3682522at2759"/>
<dbReference type="Proteomes" id="UP000799424">
    <property type="component" value="Unassembled WGS sequence"/>
</dbReference>
<protein>
    <submittedName>
        <fullName evidence="1">Uncharacterized protein</fullName>
    </submittedName>
</protein>
<dbReference type="EMBL" id="MU006227">
    <property type="protein sequence ID" value="KAF2825727.1"/>
    <property type="molecule type" value="Genomic_DNA"/>
</dbReference>
<organism evidence="1 2">
    <name type="scientific">Ophiobolus disseminans</name>
    <dbReference type="NCBI Taxonomy" id="1469910"/>
    <lineage>
        <taxon>Eukaryota</taxon>
        <taxon>Fungi</taxon>
        <taxon>Dikarya</taxon>
        <taxon>Ascomycota</taxon>
        <taxon>Pezizomycotina</taxon>
        <taxon>Dothideomycetes</taxon>
        <taxon>Pleosporomycetidae</taxon>
        <taxon>Pleosporales</taxon>
        <taxon>Pleosporineae</taxon>
        <taxon>Phaeosphaeriaceae</taxon>
        <taxon>Ophiobolus</taxon>
    </lineage>
</organism>
<gene>
    <name evidence="1" type="ORF">CC86DRAFT_406991</name>
</gene>
<keyword evidence="2" id="KW-1185">Reference proteome</keyword>
<sequence>MSSQLIADIVGAALIAPLYHIYVKTLSGGELFATVRAVDAGAAPLARPHRPPHKAVVDFTQDHFTRRKTSDRGYKVRYKFKGEQDKMNDKQVYTIAQDIRQHAQQTHQHVPDKAEAQAMARLMYTGKGAVWFACKTDAFKDLVLGKDCAIITGVTAKGFKAALYVVAGDMLVAKGEGGTHLEAVAGLAQKMGDEDEKEVIMEEESRT</sequence>
<name>A0A6A6ZZ66_9PLEO</name>
<proteinExistence type="predicted"/>
<evidence type="ECO:0000313" key="2">
    <source>
        <dbReference type="Proteomes" id="UP000799424"/>
    </source>
</evidence>